<dbReference type="Pfam" id="PF07729">
    <property type="entry name" value="FCD"/>
    <property type="match status" value="1"/>
</dbReference>
<dbReference type="RefSeq" id="WP_164624473.1">
    <property type="nucleotide sequence ID" value="NZ_JAAIVJ010000003.1"/>
</dbReference>
<keyword evidence="3" id="KW-0804">Transcription</keyword>
<dbReference type="InterPro" id="IPR036388">
    <property type="entry name" value="WH-like_DNA-bd_sf"/>
</dbReference>
<dbReference type="InterPro" id="IPR011711">
    <property type="entry name" value="GntR_C"/>
</dbReference>
<keyword evidence="1" id="KW-0805">Transcription regulation</keyword>
<dbReference type="PRINTS" id="PR00035">
    <property type="entry name" value="HTHGNTR"/>
</dbReference>
<dbReference type="EMBL" id="JAAIVJ010000003">
    <property type="protein sequence ID" value="NEY90225.1"/>
    <property type="molecule type" value="Genomic_DNA"/>
</dbReference>
<evidence type="ECO:0000259" key="4">
    <source>
        <dbReference type="PROSITE" id="PS50949"/>
    </source>
</evidence>
<dbReference type="PANTHER" id="PTHR43537:SF45">
    <property type="entry name" value="GNTR FAMILY REGULATORY PROTEIN"/>
    <property type="match status" value="1"/>
</dbReference>
<gene>
    <name evidence="5" type="ORF">G4Z14_07930</name>
</gene>
<feature type="domain" description="HTH gntR-type" evidence="4">
    <location>
        <begin position="15"/>
        <end position="82"/>
    </location>
</feature>
<name>A0A6M0QRW8_9RHOB</name>
<dbReference type="Gene3D" id="1.20.120.530">
    <property type="entry name" value="GntR ligand-binding domain-like"/>
    <property type="match status" value="1"/>
</dbReference>
<proteinExistence type="predicted"/>
<dbReference type="SUPFAM" id="SSF46785">
    <property type="entry name" value="Winged helix' DNA-binding domain"/>
    <property type="match status" value="1"/>
</dbReference>
<sequence length="235" mass="26183">MADQTDGDQTDRKRGSGARLVYDTLRDEILSLTLAPGETIDEAALADRLAMSRTPIREALVRLAADGLVSMLPNRSTIVAPIDFLNLPHFFDAMTLMYRVTTRLAATNHTPADLTTILERQAIFARAVAAGESMAMIAANRDFHLSIAEAGGNPYYSQLFARLLDEGRRILLLYYYPSFESRLPHPYIVEHEAIIAAVIARDVEECDRLARDHADQIVAQIQALIARDRRQHPAL</sequence>
<dbReference type="Pfam" id="PF00392">
    <property type="entry name" value="GntR"/>
    <property type="match status" value="1"/>
</dbReference>
<accession>A0A6M0QRW8</accession>
<keyword evidence="6" id="KW-1185">Reference proteome</keyword>
<dbReference type="GO" id="GO:0003700">
    <property type="term" value="F:DNA-binding transcription factor activity"/>
    <property type="evidence" value="ECO:0007669"/>
    <property type="project" value="InterPro"/>
</dbReference>
<evidence type="ECO:0000256" key="1">
    <source>
        <dbReference type="ARBA" id="ARBA00023015"/>
    </source>
</evidence>
<evidence type="ECO:0000256" key="3">
    <source>
        <dbReference type="ARBA" id="ARBA00023163"/>
    </source>
</evidence>
<evidence type="ECO:0000313" key="6">
    <source>
        <dbReference type="Proteomes" id="UP000477782"/>
    </source>
</evidence>
<dbReference type="SUPFAM" id="SSF48008">
    <property type="entry name" value="GntR ligand-binding domain-like"/>
    <property type="match status" value="1"/>
</dbReference>
<evidence type="ECO:0000313" key="5">
    <source>
        <dbReference type="EMBL" id="NEY90225.1"/>
    </source>
</evidence>
<dbReference type="InterPro" id="IPR036390">
    <property type="entry name" value="WH_DNA-bd_sf"/>
</dbReference>
<dbReference type="Proteomes" id="UP000477782">
    <property type="component" value="Unassembled WGS sequence"/>
</dbReference>
<protein>
    <submittedName>
        <fullName evidence="5">GntR family transcriptional regulator</fullName>
    </submittedName>
</protein>
<reference evidence="5 6" key="1">
    <citation type="submission" date="2020-02" db="EMBL/GenBank/DDBJ databases">
        <authorList>
            <person name="Chen W.-M."/>
        </authorList>
    </citation>
    <scope>NUCLEOTIDE SEQUENCE [LARGE SCALE GENOMIC DNA]</scope>
    <source>
        <strain evidence="5 6">KMS-5</strain>
    </source>
</reference>
<dbReference type="PANTHER" id="PTHR43537">
    <property type="entry name" value="TRANSCRIPTIONAL REGULATOR, GNTR FAMILY"/>
    <property type="match status" value="1"/>
</dbReference>
<dbReference type="SMART" id="SM00895">
    <property type="entry name" value="FCD"/>
    <property type="match status" value="1"/>
</dbReference>
<dbReference type="AlphaFoldDB" id="A0A6M0QRW8"/>
<dbReference type="Gene3D" id="1.10.10.10">
    <property type="entry name" value="Winged helix-like DNA-binding domain superfamily/Winged helix DNA-binding domain"/>
    <property type="match status" value="1"/>
</dbReference>
<dbReference type="PROSITE" id="PS50949">
    <property type="entry name" value="HTH_GNTR"/>
    <property type="match status" value="1"/>
</dbReference>
<comment type="caution">
    <text evidence="5">The sequence shown here is derived from an EMBL/GenBank/DDBJ whole genome shotgun (WGS) entry which is preliminary data.</text>
</comment>
<dbReference type="InterPro" id="IPR000524">
    <property type="entry name" value="Tscrpt_reg_HTH_GntR"/>
</dbReference>
<dbReference type="InterPro" id="IPR008920">
    <property type="entry name" value="TF_FadR/GntR_C"/>
</dbReference>
<organism evidence="5 6">
    <name type="scientific">Tabrizicola oligotrophica</name>
    <dbReference type="NCBI Taxonomy" id="2710650"/>
    <lineage>
        <taxon>Bacteria</taxon>
        <taxon>Pseudomonadati</taxon>
        <taxon>Pseudomonadota</taxon>
        <taxon>Alphaproteobacteria</taxon>
        <taxon>Rhodobacterales</taxon>
        <taxon>Paracoccaceae</taxon>
        <taxon>Tabrizicola</taxon>
    </lineage>
</organism>
<keyword evidence="2" id="KW-0238">DNA-binding</keyword>
<evidence type="ECO:0000256" key="2">
    <source>
        <dbReference type="ARBA" id="ARBA00023125"/>
    </source>
</evidence>
<dbReference type="CDD" id="cd07377">
    <property type="entry name" value="WHTH_GntR"/>
    <property type="match status" value="1"/>
</dbReference>
<dbReference type="SMART" id="SM00345">
    <property type="entry name" value="HTH_GNTR"/>
    <property type="match status" value="1"/>
</dbReference>
<dbReference type="GO" id="GO:0003677">
    <property type="term" value="F:DNA binding"/>
    <property type="evidence" value="ECO:0007669"/>
    <property type="project" value="UniProtKB-KW"/>
</dbReference>